<feature type="non-terminal residue" evidence="2">
    <location>
        <position position="1"/>
    </location>
</feature>
<keyword evidence="1" id="KW-0812">Transmembrane</keyword>
<keyword evidence="1" id="KW-1133">Transmembrane helix</keyword>
<feature type="transmembrane region" description="Helical" evidence="1">
    <location>
        <begin position="105"/>
        <end position="126"/>
    </location>
</feature>
<proteinExistence type="predicted"/>
<dbReference type="Gene3D" id="1.20.1530.20">
    <property type="match status" value="1"/>
</dbReference>
<sequence>LATYSLVSSLSIAFVAPVIFSFIGTHSEMEFVDSFLYIFKQVGSLLILPFVCALLLQKTFPSVHRKLYNAQMLSFYMWSVSLAVVTGKTVSFIAAQNSANYQKEIWIACCALVICVSQFILGRHIGRHYNNTVAGGQGLGQKNTILAIWMAQVYLNPLASIGPASYVLWQNIINSYQLWKKRKNDLVA</sequence>
<organism evidence="2 3">
    <name type="scientific">Candidatus Gallibacteroides avistercoris</name>
    <dbReference type="NCBI Taxonomy" id="2840833"/>
    <lineage>
        <taxon>Bacteria</taxon>
        <taxon>Pseudomonadati</taxon>
        <taxon>Bacteroidota</taxon>
        <taxon>Bacteroidia</taxon>
        <taxon>Bacteroidales</taxon>
        <taxon>Bacteroidaceae</taxon>
        <taxon>Bacteroidaceae incertae sedis</taxon>
        <taxon>Candidatus Gallibacteroides</taxon>
    </lineage>
</organism>
<evidence type="ECO:0000313" key="2">
    <source>
        <dbReference type="EMBL" id="HIU56001.1"/>
    </source>
</evidence>
<name>A0A9D1SDC9_9BACT</name>
<evidence type="ECO:0000313" key="3">
    <source>
        <dbReference type="Proteomes" id="UP000824112"/>
    </source>
</evidence>
<reference evidence="2" key="2">
    <citation type="journal article" date="2021" name="PeerJ">
        <title>Extensive microbial diversity within the chicken gut microbiome revealed by metagenomics and culture.</title>
        <authorList>
            <person name="Gilroy R."/>
            <person name="Ravi A."/>
            <person name="Getino M."/>
            <person name="Pursley I."/>
            <person name="Horton D.L."/>
            <person name="Alikhan N.F."/>
            <person name="Baker D."/>
            <person name="Gharbi K."/>
            <person name="Hall N."/>
            <person name="Watson M."/>
            <person name="Adriaenssens E.M."/>
            <person name="Foster-Nyarko E."/>
            <person name="Jarju S."/>
            <person name="Secka A."/>
            <person name="Antonio M."/>
            <person name="Oren A."/>
            <person name="Chaudhuri R.R."/>
            <person name="La Ragione R."/>
            <person name="Hildebrand F."/>
            <person name="Pallen M.J."/>
        </authorList>
    </citation>
    <scope>NUCLEOTIDE SEQUENCE</scope>
    <source>
        <strain evidence="2">CHK158-818</strain>
    </source>
</reference>
<comment type="caution">
    <text evidence="2">The sequence shown here is derived from an EMBL/GenBank/DDBJ whole genome shotgun (WGS) entry which is preliminary data.</text>
</comment>
<accession>A0A9D1SDC9</accession>
<feature type="transmembrane region" description="Helical" evidence="1">
    <location>
        <begin position="6"/>
        <end position="23"/>
    </location>
</feature>
<dbReference type="EMBL" id="DVNA01000214">
    <property type="protein sequence ID" value="HIU56001.1"/>
    <property type="molecule type" value="Genomic_DNA"/>
</dbReference>
<feature type="transmembrane region" description="Helical" evidence="1">
    <location>
        <begin position="76"/>
        <end position="93"/>
    </location>
</feature>
<dbReference type="AlphaFoldDB" id="A0A9D1SDC9"/>
<reference evidence="2" key="1">
    <citation type="submission" date="2020-10" db="EMBL/GenBank/DDBJ databases">
        <authorList>
            <person name="Gilroy R."/>
        </authorList>
    </citation>
    <scope>NUCLEOTIDE SEQUENCE</scope>
    <source>
        <strain evidence="2">CHK158-818</strain>
    </source>
</reference>
<evidence type="ECO:0000256" key="1">
    <source>
        <dbReference type="SAM" id="Phobius"/>
    </source>
</evidence>
<keyword evidence="1" id="KW-0472">Membrane</keyword>
<dbReference type="Proteomes" id="UP000824112">
    <property type="component" value="Unassembled WGS sequence"/>
</dbReference>
<feature type="transmembrane region" description="Helical" evidence="1">
    <location>
        <begin position="35"/>
        <end position="56"/>
    </location>
</feature>
<dbReference type="InterPro" id="IPR038770">
    <property type="entry name" value="Na+/solute_symporter_sf"/>
</dbReference>
<gene>
    <name evidence="2" type="ORF">IAB03_09390</name>
</gene>
<protein>
    <submittedName>
        <fullName evidence="2">Transporter</fullName>
    </submittedName>
</protein>